<comment type="caution">
    <text evidence="1">The sequence shown here is derived from an EMBL/GenBank/DDBJ whole genome shotgun (WGS) entry which is preliminary data.</text>
</comment>
<dbReference type="SUPFAM" id="SSF51735">
    <property type="entry name" value="NAD(P)-binding Rossmann-fold domains"/>
    <property type="match status" value="1"/>
</dbReference>
<dbReference type="EMBL" id="BQNJ01000001">
    <property type="protein sequence ID" value="GKH01430.1"/>
    <property type="molecule type" value="Genomic_DNA"/>
</dbReference>
<reference evidence="1" key="1">
    <citation type="submission" date="2022-01" db="EMBL/GenBank/DDBJ databases">
        <title>Novel bile acid biosynthetic pathways are enriched in the microbiome of centenarians.</title>
        <authorList>
            <person name="Sato Y."/>
            <person name="Atarashi K."/>
            <person name="Plichta R.D."/>
            <person name="Arai Y."/>
            <person name="Sasajima S."/>
            <person name="Kearney M.S."/>
            <person name="Suda W."/>
            <person name="Takeshita K."/>
            <person name="Sasaki T."/>
            <person name="Okamoto S."/>
            <person name="Skelly N.A."/>
            <person name="Okamura Y."/>
            <person name="Vlamakis H."/>
            <person name="Li Y."/>
            <person name="Tanoue T."/>
            <person name="Takei H."/>
            <person name="Nittono H."/>
            <person name="Narushima S."/>
            <person name="Irie J."/>
            <person name="Itoh H."/>
            <person name="Moriya K."/>
            <person name="Sugiura Y."/>
            <person name="Suematsu M."/>
            <person name="Moritoki N."/>
            <person name="Shibata S."/>
            <person name="Littman R.D."/>
            <person name="Fischbach A.M."/>
            <person name="Uwamino Y."/>
            <person name="Inoue T."/>
            <person name="Honda A."/>
            <person name="Hattori M."/>
            <person name="Murai T."/>
            <person name="Xavier J.R."/>
            <person name="Hirose N."/>
            <person name="Honda K."/>
        </authorList>
    </citation>
    <scope>NUCLEOTIDE SEQUENCE</scope>
    <source>
        <strain evidence="1">CE91-St55</strain>
    </source>
</reference>
<accession>A0A413X961</accession>
<dbReference type="PANTHER" id="PTHR43103">
    <property type="entry name" value="NUCLEOSIDE-DIPHOSPHATE-SUGAR EPIMERASE"/>
    <property type="match status" value="1"/>
</dbReference>
<dbReference type="InterPro" id="IPR001509">
    <property type="entry name" value="Epimerase_deHydtase"/>
</dbReference>
<dbReference type="Pfam" id="PF01370">
    <property type="entry name" value="Epimerase"/>
    <property type="match status" value="1"/>
</dbReference>
<protein>
    <submittedName>
        <fullName evidence="1">Nucleoside-diphosphate-sugar epimerase</fullName>
    </submittedName>
</protein>
<name>A0A413X961_9FIRM</name>
<evidence type="ECO:0000313" key="1">
    <source>
        <dbReference type="EMBL" id="GKH01430.1"/>
    </source>
</evidence>
<dbReference type="PANTHER" id="PTHR43103:SF6">
    <property type="entry name" value="PUTATIVE-RELATED"/>
    <property type="match status" value="1"/>
</dbReference>
<evidence type="ECO:0000313" key="2">
    <source>
        <dbReference type="Proteomes" id="UP001055091"/>
    </source>
</evidence>
<dbReference type="RefSeq" id="WP_118076908.1">
    <property type="nucleotide sequence ID" value="NZ_BQNJ01000001.1"/>
</dbReference>
<sequence length="284" mass="31500">MSKKKIVITGTAGLLGPHVARHFAEHGYHVVGIDRAVPKESAAQENLIVDLTNAGEVYSALSGAMGVVHLAAIPRPGIYTSEVTFGNNILASYHILEAADNLGIKKAVIASSESAYGFCFSKNNLRPQYFPVDEEHPALAEDSYGIGKIAAEKVAEGIHRRNHMQIITFRLGNIITEPMYENFKDWIHDPHKRVLNVWNYIDARDIASACRLAVERDGLGCDIMNLAADDNCMDIKSRDLIQEVFPDITDIRGDLEGYETLYSNAKAKALLGWQPVHHWRDYVS</sequence>
<dbReference type="AlphaFoldDB" id="A0A413X961"/>
<dbReference type="CDD" id="cd08946">
    <property type="entry name" value="SDR_e"/>
    <property type="match status" value="1"/>
</dbReference>
<dbReference type="Proteomes" id="UP001055091">
    <property type="component" value="Unassembled WGS sequence"/>
</dbReference>
<dbReference type="InterPro" id="IPR036291">
    <property type="entry name" value="NAD(P)-bd_dom_sf"/>
</dbReference>
<dbReference type="Gene3D" id="3.40.50.720">
    <property type="entry name" value="NAD(P)-binding Rossmann-like Domain"/>
    <property type="match status" value="1"/>
</dbReference>
<gene>
    <name evidence="1" type="ORF">CE91St55_34110</name>
</gene>
<organism evidence="1 2">
    <name type="scientific">Hungatella hathewayi</name>
    <dbReference type="NCBI Taxonomy" id="154046"/>
    <lineage>
        <taxon>Bacteria</taxon>
        <taxon>Bacillati</taxon>
        <taxon>Bacillota</taxon>
        <taxon>Clostridia</taxon>
        <taxon>Lachnospirales</taxon>
        <taxon>Lachnospiraceae</taxon>
        <taxon>Hungatella</taxon>
    </lineage>
</organism>
<proteinExistence type="predicted"/>